<evidence type="ECO:0000256" key="10">
    <source>
        <dbReference type="SAM" id="MobiDB-lite"/>
    </source>
</evidence>
<dbReference type="Pfam" id="PF13662">
    <property type="entry name" value="Toprim_4"/>
    <property type="match status" value="1"/>
</dbReference>
<dbReference type="GO" id="GO:0003899">
    <property type="term" value="F:DNA-directed RNA polymerase activity"/>
    <property type="evidence" value="ECO:0007669"/>
    <property type="project" value="UniProtKB-UniRule"/>
</dbReference>
<dbReference type="RefSeq" id="WP_227261736.1">
    <property type="nucleotide sequence ID" value="NZ_BAAADU010000002.1"/>
</dbReference>
<dbReference type="GO" id="GO:0046872">
    <property type="term" value="F:metal ion binding"/>
    <property type="evidence" value="ECO:0007669"/>
    <property type="project" value="UniProtKB-KW"/>
</dbReference>
<feature type="domain" description="Toprim" evidence="11">
    <location>
        <begin position="167"/>
        <end position="253"/>
    </location>
</feature>
<evidence type="ECO:0000256" key="4">
    <source>
        <dbReference type="ARBA" id="ARBA00022695"/>
    </source>
</evidence>
<dbReference type="HAMAP" id="MF_00007">
    <property type="entry name" value="DNA_primase_DnaG_arc"/>
    <property type="match status" value="1"/>
</dbReference>
<dbReference type="InterPro" id="IPR020607">
    <property type="entry name" value="Primase_DnaG_arc"/>
</dbReference>
<keyword evidence="1 9" id="KW-0240">DNA-directed RNA polymerase</keyword>
<evidence type="ECO:0000256" key="8">
    <source>
        <dbReference type="ARBA" id="ARBA00023163"/>
    </source>
</evidence>
<feature type="compositionally biased region" description="Low complexity" evidence="10">
    <location>
        <begin position="295"/>
        <end position="319"/>
    </location>
</feature>
<protein>
    <recommendedName>
        <fullName evidence="9">DNA primase DnaG</fullName>
        <ecNumber evidence="9">2.7.7.101</ecNumber>
    </recommendedName>
</protein>
<dbReference type="GO" id="GO:1990077">
    <property type="term" value="C:primosome complex"/>
    <property type="evidence" value="ECO:0007669"/>
    <property type="project" value="UniProtKB-KW"/>
</dbReference>
<dbReference type="GO" id="GO:0000428">
    <property type="term" value="C:DNA-directed RNA polymerase complex"/>
    <property type="evidence" value="ECO:0007669"/>
    <property type="project" value="UniProtKB-KW"/>
</dbReference>
<dbReference type="GeneID" id="68572331"/>
<keyword evidence="3 9" id="KW-0808">Transferase</keyword>
<comment type="caution">
    <text evidence="12">The sequence shown here is derived from an EMBL/GenBank/DDBJ whole genome shotgun (WGS) entry which is preliminary data.</text>
</comment>
<evidence type="ECO:0000313" key="12">
    <source>
        <dbReference type="EMBL" id="GAA0646109.1"/>
    </source>
</evidence>
<evidence type="ECO:0000313" key="13">
    <source>
        <dbReference type="Proteomes" id="UP001500194"/>
    </source>
</evidence>
<dbReference type="NCBIfam" id="NF003108">
    <property type="entry name" value="PRK04031.1-1"/>
    <property type="match status" value="1"/>
</dbReference>
<keyword evidence="7" id="KW-0460">Magnesium</keyword>
<dbReference type="InterPro" id="IPR006171">
    <property type="entry name" value="TOPRIM_dom"/>
</dbReference>
<evidence type="ECO:0000256" key="2">
    <source>
        <dbReference type="ARBA" id="ARBA00022515"/>
    </source>
</evidence>
<comment type="function">
    <text evidence="9">RNA polymerase that catalyzes the synthesis of short RNA molecules used as primers for DNA polymerase during DNA replication.</text>
</comment>
<sequence length="441" mass="46170">MEDTSKYLIHAEFTADGVIERSDVVGAAFGQTEGLLGDGLDIPDLQNSSKLGRIDVNVEHTEGRSTGTITIASSMDRVETAVLAAALEAVERIGPCRASVRVSDIEDVRAAKRREVKERAKELLATAFDDGVLDSDELLNEVRESAKEADITEYEGLPAGPHVASSDAVVVVEGRADVKRLLRYGVKNAIAVEGTNVPDAVADLTRERTTTVFLDGDRGGDLIRRELEQVGDIDYVARAPDGESVEDLAREQVDAALRNKTPYASADAPTAVTDGSTETVPAPDEPQTDAPAEPAIDAVAGARDAAEADANVADAASVVEEPTERDGESVAGDDADDDSAESGSVEPASLAELASEVAGSGEAYFFDGERAELAAVAADEAFDALVDADPVPALVVLDGAVTQRVLDVAAQRGVGRVVGTDHGDYVKQPAAVRVHTISELE</sequence>
<comment type="similarity">
    <text evidence="9">Belongs to the archaeal DnaG primase family.</text>
</comment>
<evidence type="ECO:0000256" key="1">
    <source>
        <dbReference type="ARBA" id="ARBA00022478"/>
    </source>
</evidence>
<dbReference type="Proteomes" id="UP001500194">
    <property type="component" value="Unassembled WGS sequence"/>
</dbReference>
<proteinExistence type="inferred from homology"/>
<dbReference type="GO" id="GO:0000178">
    <property type="term" value="C:exosome (RNase complex)"/>
    <property type="evidence" value="ECO:0007669"/>
    <property type="project" value="InterPro"/>
</dbReference>
<evidence type="ECO:0000256" key="3">
    <source>
        <dbReference type="ARBA" id="ARBA00022679"/>
    </source>
</evidence>
<dbReference type="CDD" id="cd01029">
    <property type="entry name" value="TOPRIM_primases"/>
    <property type="match status" value="1"/>
</dbReference>
<dbReference type="SMART" id="SM00493">
    <property type="entry name" value="TOPRIM"/>
    <property type="match status" value="1"/>
</dbReference>
<keyword evidence="4 9" id="KW-0548">Nucleotidyltransferase</keyword>
<comment type="subunit">
    <text evidence="9">Forms a ternary complex with MCM helicase and DNA.</text>
</comment>
<keyword evidence="2 9" id="KW-0639">Primosome</keyword>
<dbReference type="InterPro" id="IPR034154">
    <property type="entry name" value="TOPRIM_DnaG/twinkle"/>
</dbReference>
<name>A0AAV3SYM0_9EURY</name>
<dbReference type="AlphaFoldDB" id="A0AAV3SYM0"/>
<dbReference type="EC" id="2.7.7.101" evidence="9"/>
<gene>
    <name evidence="9 12" type="primary">dnaG</name>
    <name evidence="12" type="ORF">GCM10009019_05520</name>
</gene>
<dbReference type="PANTHER" id="PTHR30313:SF2">
    <property type="entry name" value="DNA PRIMASE"/>
    <property type="match status" value="1"/>
</dbReference>
<feature type="region of interest" description="Disordered" evidence="10">
    <location>
        <begin position="259"/>
        <end position="348"/>
    </location>
</feature>
<accession>A0AAV3SYM0</accession>
<evidence type="ECO:0000256" key="7">
    <source>
        <dbReference type="ARBA" id="ARBA00022842"/>
    </source>
</evidence>
<organism evidence="12 13">
    <name type="scientific">Salarchaeum japonicum</name>
    <dbReference type="NCBI Taxonomy" id="555573"/>
    <lineage>
        <taxon>Archaea</taxon>
        <taxon>Methanobacteriati</taxon>
        <taxon>Methanobacteriota</taxon>
        <taxon>Stenosarchaea group</taxon>
        <taxon>Halobacteria</taxon>
        <taxon>Halobacteriales</taxon>
        <taxon>Halobacteriaceae</taxon>
    </lineage>
</organism>
<dbReference type="InterPro" id="IPR050219">
    <property type="entry name" value="DnaG_primase"/>
</dbReference>
<dbReference type="GO" id="GO:0005737">
    <property type="term" value="C:cytoplasm"/>
    <property type="evidence" value="ECO:0007669"/>
    <property type="project" value="TreeGrafter"/>
</dbReference>
<comment type="catalytic activity">
    <reaction evidence="9">
        <text>ssDNA + n NTP = ssDNA/pppN(pN)n-1 hybrid + (n-1) diphosphate.</text>
        <dbReference type="EC" id="2.7.7.101"/>
    </reaction>
</comment>
<dbReference type="EMBL" id="BAAADU010000002">
    <property type="protein sequence ID" value="GAA0646109.1"/>
    <property type="molecule type" value="Genomic_DNA"/>
</dbReference>
<evidence type="ECO:0000256" key="6">
    <source>
        <dbReference type="ARBA" id="ARBA00022723"/>
    </source>
</evidence>
<evidence type="ECO:0000256" key="9">
    <source>
        <dbReference type="HAMAP-Rule" id="MF_00007"/>
    </source>
</evidence>
<dbReference type="PANTHER" id="PTHR30313">
    <property type="entry name" value="DNA PRIMASE"/>
    <property type="match status" value="1"/>
</dbReference>
<dbReference type="Gene3D" id="3.40.1360.10">
    <property type="match status" value="1"/>
</dbReference>
<keyword evidence="8 9" id="KW-0804">Transcription</keyword>
<dbReference type="GO" id="GO:0006269">
    <property type="term" value="P:DNA replication, synthesis of primer"/>
    <property type="evidence" value="ECO:0007669"/>
    <property type="project" value="UniProtKB-UniRule"/>
</dbReference>
<evidence type="ECO:0000256" key="5">
    <source>
        <dbReference type="ARBA" id="ARBA00022705"/>
    </source>
</evidence>
<keyword evidence="5 9" id="KW-0235">DNA replication</keyword>
<feature type="compositionally biased region" description="Acidic residues" evidence="10">
    <location>
        <begin position="331"/>
        <end position="340"/>
    </location>
</feature>
<keyword evidence="6" id="KW-0479">Metal-binding</keyword>
<dbReference type="SUPFAM" id="SSF56731">
    <property type="entry name" value="DNA primase core"/>
    <property type="match status" value="1"/>
</dbReference>
<keyword evidence="13" id="KW-1185">Reference proteome</keyword>
<evidence type="ECO:0000259" key="11">
    <source>
        <dbReference type="PROSITE" id="PS50880"/>
    </source>
</evidence>
<dbReference type="PROSITE" id="PS50880">
    <property type="entry name" value="TOPRIM"/>
    <property type="match status" value="1"/>
</dbReference>
<reference evidence="12 13" key="1">
    <citation type="journal article" date="2019" name="Int. J. Syst. Evol. Microbiol.">
        <title>The Global Catalogue of Microorganisms (GCM) 10K type strain sequencing project: providing services to taxonomists for standard genome sequencing and annotation.</title>
        <authorList>
            <consortium name="The Broad Institute Genomics Platform"/>
            <consortium name="The Broad Institute Genome Sequencing Center for Infectious Disease"/>
            <person name="Wu L."/>
            <person name="Ma J."/>
        </authorList>
    </citation>
    <scope>NUCLEOTIDE SEQUENCE [LARGE SCALE GENOMIC DNA]</scope>
    <source>
        <strain evidence="12 13">JCM 16327</strain>
    </source>
</reference>
<dbReference type="GO" id="GO:0008143">
    <property type="term" value="F:poly(A) binding"/>
    <property type="evidence" value="ECO:0007669"/>
    <property type="project" value="InterPro"/>
</dbReference>